<dbReference type="EMBL" id="JACHMN010000002">
    <property type="protein sequence ID" value="MBB5868736.1"/>
    <property type="molecule type" value="Genomic_DNA"/>
</dbReference>
<dbReference type="Gene3D" id="3.30.1240.10">
    <property type="match status" value="1"/>
</dbReference>
<gene>
    <name evidence="1" type="ORF">F4553_002115</name>
</gene>
<sequence>MLPRLIATDFDGTLTDGTGRVPSRTTALLARLGSMGIPVVVATGRCLGGLAPVLAAVPTDAPVVCGNGALVIDPVTGRTLAEWLIPPATLAEQTDRLRARLPGLRFGAEREAEFVHEAGYPAPAHGPRRQIREVSTAELVSLPVPKLVARWPGEPDADHHELIGATVAGQLNASYSGTYGLAELSAPHVTKASGLAWVAARLGVAPGDVIAFGDMPNDLPMLRWAGQGVAVAWAHPAVLDEMTTRTPDGGVAAYLTAMLENTP</sequence>
<dbReference type="Gene3D" id="3.40.50.1000">
    <property type="entry name" value="HAD superfamily/HAD-like"/>
    <property type="match status" value="1"/>
</dbReference>
<dbReference type="InterPro" id="IPR036412">
    <property type="entry name" value="HAD-like_sf"/>
</dbReference>
<reference evidence="1 2" key="1">
    <citation type="submission" date="2020-08" db="EMBL/GenBank/DDBJ databases">
        <title>Sequencing the genomes of 1000 actinobacteria strains.</title>
        <authorList>
            <person name="Klenk H.-P."/>
        </authorList>
    </citation>
    <scope>NUCLEOTIDE SEQUENCE [LARGE SCALE GENOMIC DNA]</scope>
    <source>
        <strain evidence="1 2">DSM 45362</strain>
    </source>
</reference>
<dbReference type="RefSeq" id="WP_184834891.1">
    <property type="nucleotide sequence ID" value="NZ_JACHMN010000002.1"/>
</dbReference>
<evidence type="ECO:0000313" key="1">
    <source>
        <dbReference type="EMBL" id="MBB5868736.1"/>
    </source>
</evidence>
<organism evidence="1 2">
    <name type="scientific">Allocatelliglobosispora scoriae</name>
    <dbReference type="NCBI Taxonomy" id="643052"/>
    <lineage>
        <taxon>Bacteria</taxon>
        <taxon>Bacillati</taxon>
        <taxon>Actinomycetota</taxon>
        <taxon>Actinomycetes</taxon>
        <taxon>Micromonosporales</taxon>
        <taxon>Micromonosporaceae</taxon>
        <taxon>Allocatelliglobosispora</taxon>
    </lineage>
</organism>
<name>A0A841BN75_9ACTN</name>
<keyword evidence="2" id="KW-1185">Reference proteome</keyword>
<protein>
    <submittedName>
        <fullName evidence="1">Hydroxymethylpyrimidine pyrophosphatase-like HAD family hydrolase</fullName>
    </submittedName>
</protein>
<dbReference type="GO" id="GO:0005829">
    <property type="term" value="C:cytosol"/>
    <property type="evidence" value="ECO:0007669"/>
    <property type="project" value="TreeGrafter"/>
</dbReference>
<keyword evidence="1" id="KW-0378">Hydrolase</keyword>
<dbReference type="Proteomes" id="UP000587527">
    <property type="component" value="Unassembled WGS sequence"/>
</dbReference>
<proteinExistence type="predicted"/>
<comment type="caution">
    <text evidence="1">The sequence shown here is derived from an EMBL/GenBank/DDBJ whole genome shotgun (WGS) entry which is preliminary data.</text>
</comment>
<dbReference type="SUPFAM" id="SSF56784">
    <property type="entry name" value="HAD-like"/>
    <property type="match status" value="1"/>
</dbReference>
<accession>A0A841BN75</accession>
<evidence type="ECO:0000313" key="2">
    <source>
        <dbReference type="Proteomes" id="UP000587527"/>
    </source>
</evidence>
<dbReference type="GO" id="GO:0000287">
    <property type="term" value="F:magnesium ion binding"/>
    <property type="evidence" value="ECO:0007669"/>
    <property type="project" value="TreeGrafter"/>
</dbReference>
<dbReference type="InterPro" id="IPR023214">
    <property type="entry name" value="HAD_sf"/>
</dbReference>
<dbReference type="PANTHER" id="PTHR10000">
    <property type="entry name" value="PHOSPHOSERINE PHOSPHATASE"/>
    <property type="match status" value="1"/>
</dbReference>
<dbReference type="AlphaFoldDB" id="A0A841BN75"/>
<dbReference type="Pfam" id="PF08282">
    <property type="entry name" value="Hydrolase_3"/>
    <property type="match status" value="1"/>
</dbReference>
<dbReference type="GO" id="GO:0016791">
    <property type="term" value="F:phosphatase activity"/>
    <property type="evidence" value="ECO:0007669"/>
    <property type="project" value="UniProtKB-ARBA"/>
</dbReference>
<dbReference type="PANTHER" id="PTHR10000:SF8">
    <property type="entry name" value="HAD SUPERFAMILY HYDROLASE-LIKE, TYPE 3"/>
    <property type="match status" value="1"/>
</dbReference>